<comment type="caution">
    <text evidence="1">The sequence shown here is derived from an EMBL/GenBank/DDBJ whole genome shotgun (WGS) entry which is preliminary data.</text>
</comment>
<evidence type="ECO:0000313" key="1">
    <source>
        <dbReference type="EMBL" id="KAJ8639938.1"/>
    </source>
</evidence>
<evidence type="ECO:0000313" key="2">
    <source>
        <dbReference type="Proteomes" id="UP001234297"/>
    </source>
</evidence>
<dbReference type="EMBL" id="CM056813">
    <property type="protein sequence ID" value="KAJ8639938.1"/>
    <property type="molecule type" value="Genomic_DNA"/>
</dbReference>
<accession>A0ACC2M2P7</accession>
<gene>
    <name evidence="1" type="ORF">MRB53_016632</name>
</gene>
<organism evidence="1 2">
    <name type="scientific">Persea americana</name>
    <name type="common">Avocado</name>
    <dbReference type="NCBI Taxonomy" id="3435"/>
    <lineage>
        <taxon>Eukaryota</taxon>
        <taxon>Viridiplantae</taxon>
        <taxon>Streptophyta</taxon>
        <taxon>Embryophyta</taxon>
        <taxon>Tracheophyta</taxon>
        <taxon>Spermatophyta</taxon>
        <taxon>Magnoliopsida</taxon>
        <taxon>Magnoliidae</taxon>
        <taxon>Laurales</taxon>
        <taxon>Lauraceae</taxon>
        <taxon>Persea</taxon>
    </lineage>
</organism>
<dbReference type="Proteomes" id="UP001234297">
    <property type="component" value="Chromosome 5"/>
</dbReference>
<proteinExistence type="predicted"/>
<reference evidence="1 2" key="1">
    <citation type="journal article" date="2022" name="Hortic Res">
        <title>A haplotype resolved chromosomal level avocado genome allows analysis of novel avocado genes.</title>
        <authorList>
            <person name="Nath O."/>
            <person name="Fletcher S.J."/>
            <person name="Hayward A."/>
            <person name="Shaw L.M."/>
            <person name="Masouleh A.K."/>
            <person name="Furtado A."/>
            <person name="Henry R.J."/>
            <person name="Mitter N."/>
        </authorList>
    </citation>
    <scope>NUCLEOTIDE SEQUENCE [LARGE SCALE GENOMIC DNA]</scope>
    <source>
        <strain evidence="2">cv. Hass</strain>
    </source>
</reference>
<protein>
    <submittedName>
        <fullName evidence="1">Uncharacterized protein</fullName>
    </submittedName>
</protein>
<sequence>MQQGSLTIPVAIAVRSMEQQQHNAKEKREEEAARAVVSIAEGRRRAIGPVPGQCPVRVRSDPTQNETPLLDLRVANRSHDGTEWKGTKMGSSWSGQQEQRVGRDRFRNYPRYGGFWKREGAAKALVAEIEMK</sequence>
<name>A0ACC2M2P7_PERAE</name>
<keyword evidence="2" id="KW-1185">Reference proteome</keyword>